<accession>A0A8S3TYX9</accession>
<gene>
    <name evidence="3" type="ORF">MEDL_51500</name>
</gene>
<dbReference type="InterPro" id="IPR008906">
    <property type="entry name" value="HATC_C_dom"/>
</dbReference>
<feature type="compositionally biased region" description="Basic residues" evidence="1">
    <location>
        <begin position="86"/>
        <end position="103"/>
    </location>
</feature>
<dbReference type="AlphaFoldDB" id="A0A8S3TYX9"/>
<feature type="region of interest" description="Disordered" evidence="1">
    <location>
        <begin position="184"/>
        <end position="239"/>
    </location>
</feature>
<dbReference type="Proteomes" id="UP000683360">
    <property type="component" value="Unassembled WGS sequence"/>
</dbReference>
<dbReference type="SUPFAM" id="SSF53098">
    <property type="entry name" value="Ribonuclease H-like"/>
    <property type="match status" value="1"/>
</dbReference>
<dbReference type="PANTHER" id="PTHR46880">
    <property type="entry name" value="RAS-ASSOCIATING DOMAIN-CONTAINING PROTEIN"/>
    <property type="match status" value="1"/>
</dbReference>
<feature type="region of interest" description="Disordered" evidence="1">
    <location>
        <begin position="609"/>
        <end position="637"/>
    </location>
</feature>
<keyword evidence="4" id="KW-1185">Reference proteome</keyword>
<feature type="region of interest" description="Disordered" evidence="1">
    <location>
        <begin position="63"/>
        <end position="110"/>
    </location>
</feature>
<feature type="region of interest" description="Disordered" evidence="1">
    <location>
        <begin position="865"/>
        <end position="894"/>
    </location>
</feature>
<dbReference type="PANTHER" id="PTHR46880:SF9">
    <property type="entry name" value="ZINC FINGER PROTEIN 862"/>
    <property type="match status" value="1"/>
</dbReference>
<name>A0A8S3TYX9_MYTED</name>
<evidence type="ECO:0000259" key="2">
    <source>
        <dbReference type="Pfam" id="PF05699"/>
    </source>
</evidence>
<feature type="domain" description="HAT C-terminal dimerisation" evidence="2">
    <location>
        <begin position="399"/>
        <end position="458"/>
    </location>
</feature>
<dbReference type="InterPro" id="IPR012337">
    <property type="entry name" value="RNaseH-like_sf"/>
</dbReference>
<dbReference type="OrthoDB" id="6135948at2759"/>
<evidence type="ECO:0000313" key="4">
    <source>
        <dbReference type="Proteomes" id="UP000683360"/>
    </source>
</evidence>
<reference evidence="3" key="1">
    <citation type="submission" date="2021-03" db="EMBL/GenBank/DDBJ databases">
        <authorList>
            <person name="Bekaert M."/>
        </authorList>
    </citation>
    <scope>NUCLEOTIDE SEQUENCE</scope>
</reference>
<sequence>MGKKNRKRYKDPILSEIEERERIKQSVLQVFRARYSVPSSSGAIVIGKDQQSCIDLTKSKTVHEVAGESSSSMTESESSTSSDKKTNKKRRRRKRQKPQRKVKKVETTDRHDVAKHLKIANDVSHILRPTIDPSKVSSICQNRLTRKMGLFNAGKKSSTISREIYIPDAVKKKTQEDLKKILNQSDKEDDNQSHDDQLNISHSPLILPKPSYRASSTSNSNKRSDLGYRSAGSNSITPSSPKIRTTVRIELAYKDAIKMVKIWQRCDALMLNIYLFYNDGPNVRKYLKASTNGDEKILETSRNLFLSRLIQAISTRFEGDLHLFKGCTVLSFNKWPSSLDEDTEFGDTLISELVDVCSPGFDDTVDADSIESEWTRFKCELYSSKKSLQMYTWEAAADAYMTKYPNLFTMVNYLLTLPSCSVDAERGFSSMKMIKNDWRSRLSANNLSDLMLVSLKQKMLMPLTQQKPSTSGSCTDDILIDVATSAEVEMEVNEDEEIETDNDYNLVQNVYLEAENSASCISAASSEDLREILPEEPPMEDISELLIKNLNLKQFFPGRNLFEETVEELRKIMKQNSFSSTPISKKLHVQQLDSVKRSLLDVYSPAKQQGNVNVPSRPSSVKITSSTNMSQSPKMSKIQPCTTMHKSTRSSMNCDKYLFPKTNGVTYESSSQEKQYLDGKTLINRCNNPPIYSMANINYKHSSTVTQSPRKYLRKDSDAKTLLKCNDKMIAEACHQMEQLVSKPQPMETDDTNTSDSNALNLLKQDEAKKMRRQMSYHGDTLREIQRDILSLLPDDIAQNSSQSSGYQGSQNSRYGHEEQTSRLADQTTRNTTYMPQFHTNNHGDGNVTDYKENVCEKMDILDYLDGPPQPETRVRKQTNPRQVTSTTDTDGIQMWVPPNVHVVLLPKKPTFESPSPEKMRPRFMH</sequence>
<protein>
    <recommendedName>
        <fullName evidence="2">HAT C-terminal dimerisation domain-containing protein</fullName>
    </recommendedName>
</protein>
<dbReference type="GO" id="GO:0046983">
    <property type="term" value="F:protein dimerization activity"/>
    <property type="evidence" value="ECO:0007669"/>
    <property type="project" value="InterPro"/>
</dbReference>
<evidence type="ECO:0000256" key="1">
    <source>
        <dbReference type="SAM" id="MobiDB-lite"/>
    </source>
</evidence>
<feature type="region of interest" description="Disordered" evidence="1">
    <location>
        <begin position="798"/>
        <end position="825"/>
    </location>
</feature>
<dbReference type="EMBL" id="CAJPWZ010002503">
    <property type="protein sequence ID" value="CAG2239139.1"/>
    <property type="molecule type" value="Genomic_DNA"/>
</dbReference>
<dbReference type="Pfam" id="PF05699">
    <property type="entry name" value="Dimer_Tnp_hAT"/>
    <property type="match status" value="1"/>
</dbReference>
<feature type="compositionally biased region" description="Low complexity" evidence="1">
    <location>
        <begin position="68"/>
        <end position="81"/>
    </location>
</feature>
<organism evidence="3 4">
    <name type="scientific">Mytilus edulis</name>
    <name type="common">Blue mussel</name>
    <dbReference type="NCBI Taxonomy" id="6550"/>
    <lineage>
        <taxon>Eukaryota</taxon>
        <taxon>Metazoa</taxon>
        <taxon>Spiralia</taxon>
        <taxon>Lophotrochozoa</taxon>
        <taxon>Mollusca</taxon>
        <taxon>Bivalvia</taxon>
        <taxon>Autobranchia</taxon>
        <taxon>Pteriomorphia</taxon>
        <taxon>Mytilida</taxon>
        <taxon>Mytiloidea</taxon>
        <taxon>Mytilidae</taxon>
        <taxon>Mytilinae</taxon>
        <taxon>Mytilus</taxon>
    </lineage>
</organism>
<feature type="compositionally biased region" description="Polar residues" evidence="1">
    <location>
        <begin position="878"/>
        <end position="891"/>
    </location>
</feature>
<evidence type="ECO:0000313" key="3">
    <source>
        <dbReference type="EMBL" id="CAG2239139.1"/>
    </source>
</evidence>
<proteinExistence type="predicted"/>
<comment type="caution">
    <text evidence="3">The sequence shown here is derived from an EMBL/GenBank/DDBJ whole genome shotgun (WGS) entry which is preliminary data.</text>
</comment>
<feature type="compositionally biased region" description="Low complexity" evidence="1">
    <location>
        <begin position="799"/>
        <end position="813"/>
    </location>
</feature>